<proteinExistence type="predicted"/>
<dbReference type="PATRIC" id="fig|573060.9.peg.2503"/>
<dbReference type="Proteomes" id="UP000003856">
    <property type="component" value="Unassembled WGS sequence"/>
</dbReference>
<keyword evidence="2" id="KW-1185">Reference proteome</keyword>
<accession>C5T6P3</accession>
<reference evidence="1 2" key="1">
    <citation type="submission" date="2009-05" db="EMBL/GenBank/DDBJ databases">
        <title>The draft genome of Acidovorax delafieldii 2AN.</title>
        <authorList>
            <consortium name="US DOE Joint Genome Institute (JGI-PGF)"/>
            <person name="Lucas S."/>
            <person name="Copeland A."/>
            <person name="Lapidus A."/>
            <person name="Glavina del Rio T."/>
            <person name="Tice H."/>
            <person name="Bruce D."/>
            <person name="Goodwin L."/>
            <person name="Pitluck S."/>
            <person name="Larimer F."/>
            <person name="Land M.L."/>
            <person name="Hauser L."/>
            <person name="Shelobolina E.S."/>
            <person name="Picardal F."/>
            <person name="Roden E."/>
            <person name="Emerson D."/>
        </authorList>
    </citation>
    <scope>NUCLEOTIDE SEQUENCE [LARGE SCALE GENOMIC DNA]</scope>
    <source>
        <strain evidence="1 2">2AN</strain>
    </source>
</reference>
<protein>
    <submittedName>
        <fullName evidence="1">Uncharacterized protein</fullName>
    </submittedName>
</protein>
<name>C5T6P3_ACIDE</name>
<sequence>MRWLMLCSMVACGIAWGVAELFALQRARYHAWRERHHAALS</sequence>
<gene>
    <name evidence="1" type="ORF">AcdelDRAFT_2573</name>
</gene>
<comment type="caution">
    <text evidence="1">The sequence shown here is derived from an EMBL/GenBank/DDBJ whole genome shotgun (WGS) entry which is preliminary data.</text>
</comment>
<dbReference type="EMBL" id="ACQT01000091">
    <property type="protein sequence ID" value="EER59847.1"/>
    <property type="molecule type" value="Genomic_DNA"/>
</dbReference>
<dbReference type="AlphaFoldDB" id="C5T6P3"/>
<evidence type="ECO:0000313" key="2">
    <source>
        <dbReference type="Proteomes" id="UP000003856"/>
    </source>
</evidence>
<evidence type="ECO:0000313" key="1">
    <source>
        <dbReference type="EMBL" id="EER59847.1"/>
    </source>
</evidence>
<organism evidence="1 2">
    <name type="scientific">Acidovorax delafieldii 2AN</name>
    <dbReference type="NCBI Taxonomy" id="573060"/>
    <lineage>
        <taxon>Bacteria</taxon>
        <taxon>Pseudomonadati</taxon>
        <taxon>Pseudomonadota</taxon>
        <taxon>Betaproteobacteria</taxon>
        <taxon>Burkholderiales</taxon>
        <taxon>Comamonadaceae</taxon>
        <taxon>Acidovorax</taxon>
    </lineage>
</organism>